<dbReference type="Pfam" id="PF15632">
    <property type="entry name" value="ATPgrasp_Ter"/>
    <property type="match status" value="1"/>
</dbReference>
<dbReference type="SUPFAM" id="SSF56059">
    <property type="entry name" value="Glutathione synthetase ATP-binding domain-like"/>
    <property type="match status" value="1"/>
</dbReference>
<dbReference type="AlphaFoldDB" id="A0A6J4K9L2"/>
<dbReference type="Gene3D" id="3.40.50.1000">
    <property type="entry name" value="HAD superfamily/HAD-like"/>
    <property type="match status" value="1"/>
</dbReference>
<dbReference type="InterPro" id="IPR036412">
    <property type="entry name" value="HAD-like_sf"/>
</dbReference>
<keyword evidence="1" id="KW-0547">Nucleotide-binding</keyword>
<proteinExistence type="predicted"/>
<dbReference type="CDD" id="cd01427">
    <property type="entry name" value="HAD_like"/>
    <property type="match status" value="1"/>
</dbReference>
<evidence type="ECO:0000256" key="1">
    <source>
        <dbReference type="PROSITE-ProRule" id="PRU00409"/>
    </source>
</evidence>
<dbReference type="GO" id="GO:0005524">
    <property type="term" value="F:ATP binding"/>
    <property type="evidence" value="ECO:0007669"/>
    <property type="project" value="UniProtKB-UniRule"/>
</dbReference>
<dbReference type="InterPro" id="IPR011761">
    <property type="entry name" value="ATP-grasp"/>
</dbReference>
<dbReference type="Gene3D" id="3.30.470.20">
    <property type="entry name" value="ATP-grasp fold, B domain"/>
    <property type="match status" value="1"/>
</dbReference>
<gene>
    <name evidence="3" type="ORF">AVDCRST_MAG63-5040</name>
</gene>
<dbReference type="InterPro" id="IPR023214">
    <property type="entry name" value="HAD_sf"/>
</dbReference>
<feature type="domain" description="ATP-grasp" evidence="2">
    <location>
        <begin position="114"/>
        <end position="284"/>
    </location>
</feature>
<dbReference type="GO" id="GO:0046872">
    <property type="term" value="F:metal ion binding"/>
    <property type="evidence" value="ECO:0007669"/>
    <property type="project" value="InterPro"/>
</dbReference>
<dbReference type="SUPFAM" id="SSF56784">
    <property type="entry name" value="HAD-like"/>
    <property type="match status" value="1"/>
</dbReference>
<evidence type="ECO:0000259" key="2">
    <source>
        <dbReference type="PROSITE" id="PS50975"/>
    </source>
</evidence>
<dbReference type="EMBL" id="CADCTO010000702">
    <property type="protein sequence ID" value="CAA9298982.1"/>
    <property type="molecule type" value="Genomic_DNA"/>
</dbReference>
<reference evidence="3" key="1">
    <citation type="submission" date="2020-02" db="EMBL/GenBank/DDBJ databases">
        <authorList>
            <person name="Meier V. D."/>
        </authorList>
    </citation>
    <scope>NUCLEOTIDE SEQUENCE</scope>
    <source>
        <strain evidence="3">AVDCRST_MAG63</strain>
    </source>
</reference>
<name>A0A6J4K9L2_9BACT</name>
<protein>
    <submittedName>
        <fullName evidence="3">ATP-grasp enzyme-like protein</fullName>
    </submittedName>
</protein>
<organism evidence="3">
    <name type="scientific">uncultured Armatimonadetes bacterium</name>
    <dbReference type="NCBI Taxonomy" id="157466"/>
    <lineage>
        <taxon>Bacteria</taxon>
        <taxon>Bacillati</taxon>
        <taxon>Armatimonadota</taxon>
        <taxon>environmental samples</taxon>
    </lineage>
</organism>
<evidence type="ECO:0000313" key="3">
    <source>
        <dbReference type="EMBL" id="CAA9298982.1"/>
    </source>
</evidence>
<accession>A0A6J4K9L2</accession>
<keyword evidence="1" id="KW-0067">ATP-binding</keyword>
<dbReference type="PROSITE" id="PS50975">
    <property type="entry name" value="ATP_GRASP"/>
    <property type="match status" value="1"/>
</dbReference>
<dbReference type="Gene3D" id="3.40.50.20">
    <property type="match status" value="1"/>
</dbReference>
<sequence length="428" mass="48417">MNPSFRVLVFPGGTEIGLEINRALRECKEVRLFSAGSGVSNHAPYVFARHFVVPGIHDPEWFPALNAVLEANAIDYVFPAYDDIIVALAENAGGLKAKVVSSPLETCRITRSKRRTYERLAGDVPVPRVFPDASAVEQFPVFLKPECGQGSQNTHLVHDRDRLGPLLREHPDLLILSHLPGEEFTVDCFSDRERGLLFCAGRRRVRTRSGISVHSVPVENERFRWFAEQISRRLVFHGAWFFQVKEDADGELTLLEIAPRIAGTMALHRVQGVNFPLLSLYEQERVPVDIRPIHVAVEIDRALVNRYRHDLAYRAVYVDLDDTLIVNGRVNLDLVRFLYQCVNQGKPITLVTRHREDLAATLKKHRLTGLFDEIVHCDASACKADHMLGGGDSIFIDDSFRERREVAERTGMATFDSSMIEMLLDERV</sequence>